<gene>
    <name evidence="1" type="ORF">QJS10_CPB17g01909</name>
</gene>
<dbReference type="EMBL" id="JAUJYO010000017">
    <property type="protein sequence ID" value="KAK1293037.1"/>
    <property type="molecule type" value="Genomic_DNA"/>
</dbReference>
<accession>A0AAV9CVU6</accession>
<reference evidence="1" key="1">
    <citation type="journal article" date="2023" name="Nat. Commun.">
        <title>Diploid and tetraploid genomes of Acorus and the evolution of monocots.</title>
        <authorList>
            <person name="Ma L."/>
            <person name="Liu K.W."/>
            <person name="Li Z."/>
            <person name="Hsiao Y.Y."/>
            <person name="Qi Y."/>
            <person name="Fu T."/>
            <person name="Tang G.D."/>
            <person name="Zhang D."/>
            <person name="Sun W.H."/>
            <person name="Liu D.K."/>
            <person name="Li Y."/>
            <person name="Chen G.Z."/>
            <person name="Liu X.D."/>
            <person name="Liao X.Y."/>
            <person name="Jiang Y.T."/>
            <person name="Yu X."/>
            <person name="Hao Y."/>
            <person name="Huang J."/>
            <person name="Zhao X.W."/>
            <person name="Ke S."/>
            <person name="Chen Y.Y."/>
            <person name="Wu W.L."/>
            <person name="Hsu J.L."/>
            <person name="Lin Y.F."/>
            <person name="Huang M.D."/>
            <person name="Li C.Y."/>
            <person name="Huang L."/>
            <person name="Wang Z.W."/>
            <person name="Zhao X."/>
            <person name="Zhong W.Y."/>
            <person name="Peng D.H."/>
            <person name="Ahmad S."/>
            <person name="Lan S."/>
            <person name="Zhang J.S."/>
            <person name="Tsai W.C."/>
            <person name="Van de Peer Y."/>
            <person name="Liu Z.J."/>
        </authorList>
    </citation>
    <scope>NUCLEOTIDE SEQUENCE</scope>
    <source>
        <strain evidence="1">CP</strain>
    </source>
</reference>
<evidence type="ECO:0000313" key="2">
    <source>
        <dbReference type="Proteomes" id="UP001180020"/>
    </source>
</evidence>
<name>A0AAV9CVU6_ACOCL</name>
<keyword evidence="2" id="KW-1185">Reference proteome</keyword>
<reference evidence="1" key="2">
    <citation type="submission" date="2023-06" db="EMBL/GenBank/DDBJ databases">
        <authorList>
            <person name="Ma L."/>
            <person name="Liu K.-W."/>
            <person name="Li Z."/>
            <person name="Hsiao Y.-Y."/>
            <person name="Qi Y."/>
            <person name="Fu T."/>
            <person name="Tang G."/>
            <person name="Zhang D."/>
            <person name="Sun W.-H."/>
            <person name="Liu D.-K."/>
            <person name="Li Y."/>
            <person name="Chen G.-Z."/>
            <person name="Liu X.-D."/>
            <person name="Liao X.-Y."/>
            <person name="Jiang Y.-T."/>
            <person name="Yu X."/>
            <person name="Hao Y."/>
            <person name="Huang J."/>
            <person name="Zhao X.-W."/>
            <person name="Ke S."/>
            <person name="Chen Y.-Y."/>
            <person name="Wu W.-L."/>
            <person name="Hsu J.-L."/>
            <person name="Lin Y.-F."/>
            <person name="Huang M.-D."/>
            <person name="Li C.-Y."/>
            <person name="Huang L."/>
            <person name="Wang Z.-W."/>
            <person name="Zhao X."/>
            <person name="Zhong W.-Y."/>
            <person name="Peng D.-H."/>
            <person name="Ahmad S."/>
            <person name="Lan S."/>
            <person name="Zhang J.-S."/>
            <person name="Tsai W.-C."/>
            <person name="Van De Peer Y."/>
            <person name="Liu Z.-J."/>
        </authorList>
    </citation>
    <scope>NUCLEOTIDE SEQUENCE</scope>
    <source>
        <strain evidence="1">CP</strain>
        <tissue evidence="1">Leaves</tissue>
    </source>
</reference>
<comment type="caution">
    <text evidence="1">The sequence shown here is derived from an EMBL/GenBank/DDBJ whole genome shotgun (WGS) entry which is preliminary data.</text>
</comment>
<protein>
    <submittedName>
        <fullName evidence="1">Uncharacterized protein</fullName>
    </submittedName>
</protein>
<dbReference type="Proteomes" id="UP001180020">
    <property type="component" value="Unassembled WGS sequence"/>
</dbReference>
<evidence type="ECO:0000313" key="1">
    <source>
        <dbReference type="EMBL" id="KAK1293037.1"/>
    </source>
</evidence>
<proteinExistence type="predicted"/>
<dbReference type="AlphaFoldDB" id="A0AAV9CVU6"/>
<organism evidence="1 2">
    <name type="scientific">Acorus calamus</name>
    <name type="common">Sweet flag</name>
    <dbReference type="NCBI Taxonomy" id="4465"/>
    <lineage>
        <taxon>Eukaryota</taxon>
        <taxon>Viridiplantae</taxon>
        <taxon>Streptophyta</taxon>
        <taxon>Embryophyta</taxon>
        <taxon>Tracheophyta</taxon>
        <taxon>Spermatophyta</taxon>
        <taxon>Magnoliopsida</taxon>
        <taxon>Liliopsida</taxon>
        <taxon>Acoraceae</taxon>
        <taxon>Acorus</taxon>
    </lineage>
</organism>
<sequence>MSYFKSYQRPIAVLRDVLGLNSTASPLTPPHNGVVVMDDRSRFLRYERLEEWHQQKPP</sequence>